<name>Q7UK33_RHOBA</name>
<keyword evidence="1" id="KW-0472">Membrane</keyword>
<dbReference type="STRING" id="243090.RB10890"/>
<dbReference type="EnsemblBacteria" id="CAD77048">
    <property type="protein sequence ID" value="CAD77048"/>
    <property type="gene ID" value="RB10890"/>
</dbReference>
<keyword evidence="1" id="KW-1133">Transmembrane helix</keyword>
<dbReference type="HOGENOM" id="CLU_2619668_0_0_0"/>
<evidence type="ECO:0000256" key="1">
    <source>
        <dbReference type="SAM" id="Phobius"/>
    </source>
</evidence>
<protein>
    <submittedName>
        <fullName evidence="2">Uncharacterized protein</fullName>
    </submittedName>
</protein>
<evidence type="ECO:0000313" key="3">
    <source>
        <dbReference type="Proteomes" id="UP000001025"/>
    </source>
</evidence>
<accession>Q7UK33</accession>
<dbReference type="Proteomes" id="UP000001025">
    <property type="component" value="Chromosome"/>
</dbReference>
<dbReference type="EMBL" id="BX294152">
    <property type="protein sequence ID" value="CAD77048.1"/>
    <property type="molecule type" value="Genomic_DNA"/>
</dbReference>
<dbReference type="AlphaFoldDB" id="Q7UK33"/>
<proteinExistence type="predicted"/>
<gene>
    <name evidence="2" type="ordered locus">RB10890</name>
</gene>
<sequence>MKHGESPGSAGDRKATAVVLISFLYPSIATLGWLQISRCLRPSIQQDIETFHHSSSTCIDRRTKGFAAAASCLDGRSN</sequence>
<organism evidence="2 3">
    <name type="scientific">Rhodopirellula baltica (strain DSM 10527 / NCIMB 13988 / SH1)</name>
    <dbReference type="NCBI Taxonomy" id="243090"/>
    <lineage>
        <taxon>Bacteria</taxon>
        <taxon>Pseudomonadati</taxon>
        <taxon>Planctomycetota</taxon>
        <taxon>Planctomycetia</taxon>
        <taxon>Pirellulales</taxon>
        <taxon>Pirellulaceae</taxon>
        <taxon>Rhodopirellula</taxon>
    </lineage>
</organism>
<keyword evidence="1" id="KW-0812">Transmembrane</keyword>
<feature type="transmembrane region" description="Helical" evidence="1">
    <location>
        <begin position="15"/>
        <end position="34"/>
    </location>
</feature>
<dbReference type="InParanoid" id="Q7UK33"/>
<reference evidence="2 3" key="1">
    <citation type="journal article" date="2003" name="Proc. Natl. Acad. Sci. U.S.A.">
        <title>Complete genome sequence of the marine planctomycete Pirellula sp. strain 1.</title>
        <authorList>
            <person name="Gloeckner F.O."/>
            <person name="Kube M."/>
            <person name="Bauer M."/>
            <person name="Teeling H."/>
            <person name="Lombardot T."/>
            <person name="Ludwig W."/>
            <person name="Gade D."/>
            <person name="Beck A."/>
            <person name="Borzym K."/>
            <person name="Heitmann K."/>
            <person name="Rabus R."/>
            <person name="Schlesner H."/>
            <person name="Amann R."/>
            <person name="Reinhardt R."/>
        </authorList>
    </citation>
    <scope>NUCLEOTIDE SEQUENCE [LARGE SCALE GENOMIC DNA]</scope>
    <source>
        <strain evidence="3">DSM 10527 / NCIMB 13988 / SH1</strain>
    </source>
</reference>
<evidence type="ECO:0000313" key="2">
    <source>
        <dbReference type="EMBL" id="CAD77048.1"/>
    </source>
</evidence>
<keyword evidence="3" id="KW-1185">Reference proteome</keyword>
<dbReference type="KEGG" id="rba:RB10890"/>